<dbReference type="Proteomes" id="UP001056120">
    <property type="component" value="Linkage Group LG04"/>
</dbReference>
<keyword evidence="2" id="KW-1185">Reference proteome</keyword>
<reference evidence="2" key="1">
    <citation type="journal article" date="2022" name="Mol. Ecol. Resour.">
        <title>The genomes of chicory, endive, great burdock and yacon provide insights into Asteraceae palaeo-polyploidization history and plant inulin production.</title>
        <authorList>
            <person name="Fan W."/>
            <person name="Wang S."/>
            <person name="Wang H."/>
            <person name="Wang A."/>
            <person name="Jiang F."/>
            <person name="Liu H."/>
            <person name="Zhao H."/>
            <person name="Xu D."/>
            <person name="Zhang Y."/>
        </authorList>
    </citation>
    <scope>NUCLEOTIDE SEQUENCE [LARGE SCALE GENOMIC DNA]</scope>
    <source>
        <strain evidence="2">cv. Yunnan</strain>
    </source>
</reference>
<dbReference type="EMBL" id="CM042021">
    <property type="protein sequence ID" value="KAI3816999.1"/>
    <property type="molecule type" value="Genomic_DNA"/>
</dbReference>
<accession>A0ACB9J936</accession>
<sequence>MGGGDDGCGAKAMGVVVMLVVAVTTVVVTVVAADGAVPTTVVLVVVAKEGEEVFKTTQSSLSFSLPSSNVATVRRRVTAAGPLLVLLALPFTRSLIAQHFTNNFTSHLPQQTVLTFFPSVTSTSRQSVTRTFKFAVSHGSKMKKTGNLLLLGMVFGYAYPAYECFKSVEKNKPDIEQLRFWCQYWILVAVLTLCERIGDTFISWVPMYSEAKLAFYVYLWYPKTKGTTYVFDSFFQPYISKHETEIDRNLSELRTMAGDMTVLYWQRTAGKELQVMFKQELLILFNMLLHNQHRNLDPLRIVLNYKLKLQPQKPAKPHQPASHNKGQTAAQQEARVPQSPAASSASSSNSGSDEIDHKSDAGKPQVLPMPVVKAQKANTTRNLAVTTEIQTTTEPERKLIEPAGSSSSDVNPSTTPKEIMMEEEPVRVTRARLRKGSSLQ</sequence>
<evidence type="ECO:0000313" key="1">
    <source>
        <dbReference type="EMBL" id="KAI3816999.1"/>
    </source>
</evidence>
<gene>
    <name evidence="1" type="ORF">L1987_10785</name>
</gene>
<protein>
    <submittedName>
        <fullName evidence="1">Uncharacterized protein</fullName>
    </submittedName>
</protein>
<evidence type="ECO:0000313" key="2">
    <source>
        <dbReference type="Proteomes" id="UP001056120"/>
    </source>
</evidence>
<organism evidence="1 2">
    <name type="scientific">Smallanthus sonchifolius</name>
    <dbReference type="NCBI Taxonomy" id="185202"/>
    <lineage>
        <taxon>Eukaryota</taxon>
        <taxon>Viridiplantae</taxon>
        <taxon>Streptophyta</taxon>
        <taxon>Embryophyta</taxon>
        <taxon>Tracheophyta</taxon>
        <taxon>Spermatophyta</taxon>
        <taxon>Magnoliopsida</taxon>
        <taxon>eudicotyledons</taxon>
        <taxon>Gunneridae</taxon>
        <taxon>Pentapetalae</taxon>
        <taxon>asterids</taxon>
        <taxon>campanulids</taxon>
        <taxon>Asterales</taxon>
        <taxon>Asteraceae</taxon>
        <taxon>Asteroideae</taxon>
        <taxon>Heliantheae alliance</taxon>
        <taxon>Millerieae</taxon>
        <taxon>Smallanthus</taxon>
    </lineage>
</organism>
<name>A0ACB9J936_9ASTR</name>
<reference evidence="1 2" key="2">
    <citation type="journal article" date="2022" name="Mol. Ecol. Resour.">
        <title>The genomes of chicory, endive, great burdock and yacon provide insights into Asteraceae paleo-polyploidization history and plant inulin production.</title>
        <authorList>
            <person name="Fan W."/>
            <person name="Wang S."/>
            <person name="Wang H."/>
            <person name="Wang A."/>
            <person name="Jiang F."/>
            <person name="Liu H."/>
            <person name="Zhao H."/>
            <person name="Xu D."/>
            <person name="Zhang Y."/>
        </authorList>
    </citation>
    <scope>NUCLEOTIDE SEQUENCE [LARGE SCALE GENOMIC DNA]</scope>
    <source>
        <strain evidence="2">cv. Yunnan</strain>
        <tissue evidence="1">Leaves</tissue>
    </source>
</reference>
<proteinExistence type="predicted"/>
<comment type="caution">
    <text evidence="1">The sequence shown here is derived from an EMBL/GenBank/DDBJ whole genome shotgun (WGS) entry which is preliminary data.</text>
</comment>